<evidence type="ECO:0000256" key="10">
    <source>
        <dbReference type="ARBA" id="ARBA00022840"/>
    </source>
</evidence>
<evidence type="ECO:0000256" key="8">
    <source>
        <dbReference type="ARBA" id="ARBA00022741"/>
    </source>
</evidence>
<dbReference type="Pfam" id="PF14689">
    <property type="entry name" value="SPOB_a"/>
    <property type="match status" value="1"/>
</dbReference>
<comment type="catalytic activity">
    <reaction evidence="1">
        <text>ATP + protein L-histidine = ADP + protein N-phospho-L-histidine.</text>
        <dbReference type="EC" id="2.7.13.3"/>
    </reaction>
</comment>
<dbReference type="InterPro" id="IPR004358">
    <property type="entry name" value="Sig_transdc_His_kin-like_C"/>
</dbReference>
<dbReference type="InterPro" id="IPR039506">
    <property type="entry name" value="SPOB_a"/>
</dbReference>
<keyword evidence="4" id="KW-1003">Cell membrane</keyword>
<dbReference type="AlphaFoldDB" id="A0A0D0RVC3"/>
<dbReference type="InterPro" id="IPR033463">
    <property type="entry name" value="sCache_3"/>
</dbReference>
<dbReference type="SUPFAM" id="SSF55874">
    <property type="entry name" value="ATPase domain of HSP90 chaperone/DNA topoisomerase II/histidine kinase"/>
    <property type="match status" value="1"/>
</dbReference>
<dbReference type="SUPFAM" id="SSF103190">
    <property type="entry name" value="Sensory domain-like"/>
    <property type="match status" value="1"/>
</dbReference>
<dbReference type="PATRIC" id="fig|404937.3.peg.365"/>
<evidence type="ECO:0000256" key="1">
    <source>
        <dbReference type="ARBA" id="ARBA00000085"/>
    </source>
</evidence>
<comment type="subcellular location">
    <subcellularLocation>
        <location evidence="2">Cell membrane</location>
        <topology evidence="2">Multi-pass membrane protein</topology>
    </subcellularLocation>
</comment>
<dbReference type="PANTHER" id="PTHR43547">
    <property type="entry name" value="TWO-COMPONENT HISTIDINE KINASE"/>
    <property type="match status" value="1"/>
</dbReference>
<dbReference type="InterPro" id="IPR036890">
    <property type="entry name" value="HATPase_C_sf"/>
</dbReference>
<evidence type="ECO:0000256" key="11">
    <source>
        <dbReference type="ARBA" id="ARBA00022989"/>
    </source>
</evidence>
<keyword evidence="6 15" id="KW-0808">Transferase</keyword>
<evidence type="ECO:0000259" key="14">
    <source>
        <dbReference type="PROSITE" id="PS50109"/>
    </source>
</evidence>
<evidence type="ECO:0000256" key="3">
    <source>
        <dbReference type="ARBA" id="ARBA00012438"/>
    </source>
</evidence>
<gene>
    <name evidence="15" type="ORF">LH47_00344</name>
</gene>
<dbReference type="InterPro" id="IPR000014">
    <property type="entry name" value="PAS"/>
</dbReference>
<evidence type="ECO:0000256" key="7">
    <source>
        <dbReference type="ARBA" id="ARBA00022692"/>
    </source>
</evidence>
<dbReference type="Pfam" id="PF02518">
    <property type="entry name" value="HATPase_c"/>
    <property type="match status" value="1"/>
</dbReference>
<dbReference type="InterPro" id="IPR035965">
    <property type="entry name" value="PAS-like_dom_sf"/>
</dbReference>
<organism evidence="15 16">
    <name type="scientific">Anoxybacillus thermarum</name>
    <dbReference type="NCBI Taxonomy" id="404937"/>
    <lineage>
        <taxon>Bacteria</taxon>
        <taxon>Bacillati</taxon>
        <taxon>Bacillota</taxon>
        <taxon>Bacilli</taxon>
        <taxon>Bacillales</taxon>
        <taxon>Anoxybacillaceae</taxon>
        <taxon>Anoxybacillus</taxon>
    </lineage>
</organism>
<keyword evidence="9 15" id="KW-0418">Kinase</keyword>
<accession>A0A0D0RVC3</accession>
<dbReference type="InterPro" id="IPR003594">
    <property type="entry name" value="HATPase_dom"/>
</dbReference>
<dbReference type="Gene3D" id="1.10.287.130">
    <property type="match status" value="1"/>
</dbReference>
<dbReference type="SUPFAM" id="SSF55785">
    <property type="entry name" value="PYP-like sensor domain (PAS domain)"/>
    <property type="match status" value="1"/>
</dbReference>
<keyword evidence="5" id="KW-0597">Phosphoprotein</keyword>
<keyword evidence="16" id="KW-1185">Reference proteome</keyword>
<dbReference type="Proteomes" id="UP000032102">
    <property type="component" value="Unassembled WGS sequence"/>
</dbReference>
<evidence type="ECO:0000256" key="13">
    <source>
        <dbReference type="ARBA" id="ARBA00023136"/>
    </source>
</evidence>
<dbReference type="SUPFAM" id="SSF55890">
    <property type="entry name" value="Sporulation response regulatory protein Spo0B"/>
    <property type="match status" value="1"/>
</dbReference>
<keyword evidence="7" id="KW-0812">Transmembrane</keyword>
<keyword evidence="12" id="KW-0902">Two-component regulatory system</keyword>
<dbReference type="GO" id="GO:0005886">
    <property type="term" value="C:plasma membrane"/>
    <property type="evidence" value="ECO:0007669"/>
    <property type="project" value="UniProtKB-SubCell"/>
</dbReference>
<reference evidence="15 16" key="1">
    <citation type="submission" date="2015-01" db="EMBL/GenBank/DDBJ databases">
        <title>Draft genome of Anoxybacillus thermarum strain AF/04.</title>
        <authorList>
            <person name="Poli A."/>
            <person name="Nicolaus B."/>
            <person name="Chan K.-G."/>
            <person name="Kahar U.M."/>
            <person name="Yaakob A.S."/>
            <person name="Chan C.S."/>
            <person name="Goh K.M."/>
        </authorList>
    </citation>
    <scope>NUCLEOTIDE SEQUENCE [LARGE SCALE GENOMIC DNA]</scope>
    <source>
        <strain evidence="15 16">AF/04</strain>
    </source>
</reference>
<keyword evidence="10" id="KW-0067">ATP-binding</keyword>
<dbReference type="PANTHER" id="PTHR43547:SF10">
    <property type="entry name" value="SENSOR HISTIDINE KINASE DCUS"/>
    <property type="match status" value="1"/>
</dbReference>
<evidence type="ECO:0000256" key="9">
    <source>
        <dbReference type="ARBA" id="ARBA00022777"/>
    </source>
</evidence>
<evidence type="ECO:0000313" key="15">
    <source>
        <dbReference type="EMBL" id="KIQ95527.1"/>
    </source>
</evidence>
<dbReference type="EMBL" id="JXTH01000004">
    <property type="protein sequence ID" value="KIQ95527.1"/>
    <property type="molecule type" value="Genomic_DNA"/>
</dbReference>
<dbReference type="InterPro" id="IPR005467">
    <property type="entry name" value="His_kinase_dom"/>
</dbReference>
<proteinExistence type="predicted"/>
<evidence type="ECO:0000256" key="2">
    <source>
        <dbReference type="ARBA" id="ARBA00004651"/>
    </source>
</evidence>
<dbReference type="SMART" id="SM00387">
    <property type="entry name" value="HATPase_c"/>
    <property type="match status" value="1"/>
</dbReference>
<dbReference type="CDD" id="cd00130">
    <property type="entry name" value="PAS"/>
    <property type="match status" value="1"/>
</dbReference>
<dbReference type="RefSeq" id="WP_043964214.1">
    <property type="nucleotide sequence ID" value="NZ_JXTH01000004.1"/>
</dbReference>
<name>A0A0D0RVC3_9BACL</name>
<evidence type="ECO:0000313" key="16">
    <source>
        <dbReference type="Proteomes" id="UP000032102"/>
    </source>
</evidence>
<evidence type="ECO:0000256" key="12">
    <source>
        <dbReference type="ARBA" id="ARBA00023012"/>
    </source>
</evidence>
<dbReference type="Pfam" id="PF17203">
    <property type="entry name" value="sCache_3_2"/>
    <property type="match status" value="1"/>
</dbReference>
<evidence type="ECO:0000256" key="4">
    <source>
        <dbReference type="ARBA" id="ARBA00022475"/>
    </source>
</evidence>
<dbReference type="InterPro" id="IPR029151">
    <property type="entry name" value="Sensor-like_sf"/>
</dbReference>
<sequence length="530" mass="60340">MKKLSIRWKILMLCMVIVLVSVAVGSTIVISHVIQLKEQSLNERSLLIARTVAQIPEVKKHVQQEEGWTTIQPIVENIRTIYHANYIVVMNMERVRYAHPSYDKLGTISYGEDEIEAFTEHTYTSKAKGDLGVSVRAFTPIMNENHQQVGVVVVGHLLPSIKEILGDFQREIIWTLMLTISCGVVGSLLLANHLKREMFQLEPHELARLLVERTATFHAMYEGVIAIDKKERITIFNERAKQMMGVSGDVIGMYIRDVIADTRLPEVLYTKKAVYQQEIIVGNQLIVSNRIPIEVNGEIVGAVAIFQDRTEVAKMAEELTGVRAFIDALRVQNHEYMNKLHTIAGLIQLGRTSEALAYVFEEKEEQEALMHFLRTRIRDESVAGLLLSKVSRAKEIGILFAIDRSSVLFSFPPRLDRHDFVVLLGNLIENAFDACLATEREERFVELWIGEQEDKWVIVVEDNGIGMREEEKKRLFDYGYTTKDGNHQGIGMHLIYNILKKSNGEIHIESSWQIGTTITIVFPQNKGEDK</sequence>
<dbReference type="PRINTS" id="PR00344">
    <property type="entry name" value="BCTRLSENSOR"/>
</dbReference>
<comment type="caution">
    <text evidence="15">The sequence shown here is derived from an EMBL/GenBank/DDBJ whole genome shotgun (WGS) entry which is preliminary data.</text>
</comment>
<evidence type="ECO:0000256" key="5">
    <source>
        <dbReference type="ARBA" id="ARBA00022553"/>
    </source>
</evidence>
<dbReference type="Gene3D" id="3.30.450.20">
    <property type="entry name" value="PAS domain"/>
    <property type="match status" value="2"/>
</dbReference>
<dbReference type="EC" id="2.7.13.3" evidence="3"/>
<keyword evidence="8" id="KW-0547">Nucleotide-binding</keyword>
<feature type="domain" description="Histidine kinase" evidence="14">
    <location>
        <begin position="331"/>
        <end position="526"/>
    </location>
</feature>
<keyword evidence="11" id="KW-1133">Transmembrane helix</keyword>
<dbReference type="GO" id="GO:0000155">
    <property type="term" value="F:phosphorelay sensor kinase activity"/>
    <property type="evidence" value="ECO:0007669"/>
    <property type="project" value="InterPro"/>
</dbReference>
<dbReference type="InterPro" id="IPR016120">
    <property type="entry name" value="Sig_transdc_His_kin_SpoOB"/>
</dbReference>
<protein>
    <recommendedName>
        <fullName evidence="3">histidine kinase</fullName>
        <ecNumber evidence="3">2.7.13.3</ecNumber>
    </recommendedName>
</protein>
<dbReference type="Gene3D" id="3.30.565.10">
    <property type="entry name" value="Histidine kinase-like ATPase, C-terminal domain"/>
    <property type="match status" value="1"/>
</dbReference>
<dbReference type="GO" id="GO:0005524">
    <property type="term" value="F:ATP binding"/>
    <property type="evidence" value="ECO:0007669"/>
    <property type="project" value="UniProtKB-KW"/>
</dbReference>
<keyword evidence="13" id="KW-0472">Membrane</keyword>
<evidence type="ECO:0000256" key="6">
    <source>
        <dbReference type="ARBA" id="ARBA00022679"/>
    </source>
</evidence>
<dbReference type="PROSITE" id="PS50109">
    <property type="entry name" value="HIS_KIN"/>
    <property type="match status" value="1"/>
</dbReference>